<evidence type="ECO:0000256" key="2">
    <source>
        <dbReference type="ARBA" id="ARBA00007357"/>
    </source>
</evidence>
<dbReference type="InterPro" id="IPR000718">
    <property type="entry name" value="Peptidase_M13"/>
</dbReference>
<sequence>MTAEVCVEKECLDASSQILRWSNISLDPCKEPFEWSCGKFDKEFQHHKFHGMQRGEWNFNSHLEYEEISNIHSFISKLPKDTVSYSAQVKMKVLHKNCMNLESSDDIEGMTTVNKAIANLDGFWILGDSLLVWDFRKQFIKLQSEYGVSPFVRIRVENRKSPPHDGIIVIDEGEVSLPSKMFYRLGPRNEIIEGFKILLRDVAILMGVVHDRAKQFAEDIFNYEKRIVNTINVTQQNDDREINREITLGSVMKIAPSLPLLDIITTLYPNSRVTENTIVLVKDLEVLRSMSIVVSTTDIQVLNMYLIWSLIRRYLPFISRDYRIALEEFERKLYGFREPPPKWYFCTKLVRDWMYFGVDILQENPQLIVLHQKDTTHESKVFFSEQFRVDQDNNSDELVKLIFFHIRNELKASVNDDGRITDSLRSYISDRLSAISLQIGIPDDAAHTDEFVNHYYEDFTPQRLYFLNNLRYRWKFIKARMELRLSNQTRTEKLIDALYSVSDDEERKFVQFHPELNTVVVSRRALRRPYFHQNYPLSVNFARIGRDFIEVVVQAIKFHQESHKRLQNATRTTPTTENKVIRDTFKCFTKTHPSTQRPYQLRQRPNSTLKLRATVFFCVHSSHSSRVLITIIPSTIVLYPIQLRMIPLVFARGFDSPA</sequence>
<dbReference type="EnsemblMetazoa" id="LLOJ006104-RA">
    <property type="protein sequence ID" value="LLOJ006104-PA"/>
    <property type="gene ID" value="LLOJ006104"/>
</dbReference>
<dbReference type="VEuPathDB" id="VectorBase:LLOJ006104"/>
<dbReference type="PROSITE" id="PS51885">
    <property type="entry name" value="NEPRILYSIN"/>
    <property type="match status" value="1"/>
</dbReference>
<comment type="similarity">
    <text evidence="2">Belongs to the peptidase M13 family.</text>
</comment>
<evidence type="ECO:0000313" key="4">
    <source>
        <dbReference type="EnsemblMetazoa" id="LLOJ006104-PA"/>
    </source>
</evidence>
<evidence type="ECO:0000313" key="5">
    <source>
        <dbReference type="Proteomes" id="UP000092461"/>
    </source>
</evidence>
<name>A0A1B0CN20_LUTLO</name>
<dbReference type="EMBL" id="AJWK01019673">
    <property type="status" value="NOT_ANNOTATED_CDS"/>
    <property type="molecule type" value="Genomic_DNA"/>
</dbReference>
<dbReference type="EMBL" id="AJWK01019672">
    <property type="status" value="NOT_ANNOTATED_CDS"/>
    <property type="molecule type" value="Genomic_DNA"/>
</dbReference>
<keyword evidence="5" id="KW-1185">Reference proteome</keyword>
<dbReference type="Proteomes" id="UP000092461">
    <property type="component" value="Unassembled WGS sequence"/>
</dbReference>
<feature type="domain" description="Peptidase M13 N-terminal" evidence="3">
    <location>
        <begin position="28"/>
        <end position="442"/>
    </location>
</feature>
<dbReference type="EMBL" id="AJWK01019668">
    <property type="status" value="NOT_ANNOTATED_CDS"/>
    <property type="molecule type" value="Genomic_DNA"/>
</dbReference>
<evidence type="ECO:0000259" key="3">
    <source>
        <dbReference type="Pfam" id="PF05649"/>
    </source>
</evidence>
<dbReference type="EMBL" id="AJWK01019670">
    <property type="status" value="NOT_ANNOTATED_CDS"/>
    <property type="molecule type" value="Genomic_DNA"/>
</dbReference>
<protein>
    <recommendedName>
        <fullName evidence="3">Peptidase M13 N-terminal domain-containing protein</fullName>
    </recommendedName>
</protein>
<dbReference type="InterPro" id="IPR024079">
    <property type="entry name" value="MetalloPept_cat_dom_sf"/>
</dbReference>
<dbReference type="GO" id="GO:0006508">
    <property type="term" value="P:proteolysis"/>
    <property type="evidence" value="ECO:0007669"/>
    <property type="project" value="InterPro"/>
</dbReference>
<dbReference type="InterPro" id="IPR008753">
    <property type="entry name" value="Peptidase_M13_N"/>
</dbReference>
<dbReference type="Gene3D" id="3.40.390.10">
    <property type="entry name" value="Collagenase (Catalytic Domain)"/>
    <property type="match status" value="1"/>
</dbReference>
<dbReference type="InterPro" id="IPR042089">
    <property type="entry name" value="Peptidase_M13_dom_2"/>
</dbReference>
<dbReference type="Pfam" id="PF05649">
    <property type="entry name" value="Peptidase_M13_N"/>
    <property type="match status" value="1"/>
</dbReference>
<dbReference type="PANTHER" id="PTHR11733:SF228">
    <property type="entry name" value="PROTEIN GONE EARLY"/>
    <property type="match status" value="1"/>
</dbReference>
<dbReference type="AlphaFoldDB" id="A0A1B0CN20"/>
<dbReference type="GO" id="GO:0004222">
    <property type="term" value="F:metalloendopeptidase activity"/>
    <property type="evidence" value="ECO:0007669"/>
    <property type="project" value="InterPro"/>
</dbReference>
<dbReference type="EMBL" id="AJWK01019671">
    <property type="status" value="NOT_ANNOTATED_CDS"/>
    <property type="molecule type" value="Genomic_DNA"/>
</dbReference>
<dbReference type="VEuPathDB" id="VectorBase:LLONM1_008181"/>
<proteinExistence type="inferred from homology"/>
<dbReference type="EMBL" id="AJWK01019667">
    <property type="status" value="NOT_ANNOTATED_CDS"/>
    <property type="molecule type" value="Genomic_DNA"/>
</dbReference>
<comment type="subcellular location">
    <subcellularLocation>
        <location evidence="1">Cell membrane</location>
        <topology evidence="1">Single-pass type II membrane protein</topology>
    </subcellularLocation>
</comment>
<dbReference type="Gene3D" id="1.10.1380.10">
    <property type="entry name" value="Neutral endopeptidase , domain2"/>
    <property type="match status" value="1"/>
</dbReference>
<dbReference type="GO" id="GO:0005886">
    <property type="term" value="C:plasma membrane"/>
    <property type="evidence" value="ECO:0007669"/>
    <property type="project" value="UniProtKB-SubCell"/>
</dbReference>
<evidence type="ECO:0000256" key="1">
    <source>
        <dbReference type="ARBA" id="ARBA00004401"/>
    </source>
</evidence>
<reference evidence="4" key="1">
    <citation type="submission" date="2020-05" db="UniProtKB">
        <authorList>
            <consortium name="EnsemblMetazoa"/>
        </authorList>
    </citation>
    <scope>IDENTIFICATION</scope>
    <source>
        <strain evidence="4">Jacobina</strain>
    </source>
</reference>
<accession>A0A1B0CN20</accession>
<organism evidence="4 5">
    <name type="scientific">Lutzomyia longipalpis</name>
    <name type="common">Sand fly</name>
    <dbReference type="NCBI Taxonomy" id="7200"/>
    <lineage>
        <taxon>Eukaryota</taxon>
        <taxon>Metazoa</taxon>
        <taxon>Ecdysozoa</taxon>
        <taxon>Arthropoda</taxon>
        <taxon>Hexapoda</taxon>
        <taxon>Insecta</taxon>
        <taxon>Pterygota</taxon>
        <taxon>Neoptera</taxon>
        <taxon>Endopterygota</taxon>
        <taxon>Diptera</taxon>
        <taxon>Nematocera</taxon>
        <taxon>Psychodoidea</taxon>
        <taxon>Psychodidae</taxon>
        <taxon>Lutzomyia</taxon>
        <taxon>Lutzomyia</taxon>
    </lineage>
</organism>
<dbReference type="SUPFAM" id="SSF55486">
    <property type="entry name" value="Metalloproteases ('zincins'), catalytic domain"/>
    <property type="match status" value="1"/>
</dbReference>
<dbReference type="EMBL" id="AJWK01019669">
    <property type="status" value="NOT_ANNOTATED_CDS"/>
    <property type="molecule type" value="Genomic_DNA"/>
</dbReference>
<dbReference type="PANTHER" id="PTHR11733">
    <property type="entry name" value="ZINC METALLOPROTEASE FAMILY M13 NEPRILYSIN-RELATED"/>
    <property type="match status" value="1"/>
</dbReference>